<proteinExistence type="predicted"/>
<sequence length="89" mass="9681">FFPKRGGPRAAAGCRRAAPPSGVSRAGTDCEGRKARFSIYREGKRIYAAHKKKEKINIRSRQRGGGRSVFCTVGMVGKVHETGMSGEEL</sequence>
<name>A0AAV4QE93_CAEEX</name>
<dbReference type="EMBL" id="BPLR01006236">
    <property type="protein sequence ID" value="GIY08363.1"/>
    <property type="molecule type" value="Genomic_DNA"/>
</dbReference>
<dbReference type="Proteomes" id="UP001054945">
    <property type="component" value="Unassembled WGS sequence"/>
</dbReference>
<evidence type="ECO:0000313" key="3">
    <source>
        <dbReference type="Proteomes" id="UP001054945"/>
    </source>
</evidence>
<organism evidence="2 3">
    <name type="scientific">Caerostris extrusa</name>
    <name type="common">Bark spider</name>
    <name type="synonym">Caerostris bankana</name>
    <dbReference type="NCBI Taxonomy" id="172846"/>
    <lineage>
        <taxon>Eukaryota</taxon>
        <taxon>Metazoa</taxon>
        <taxon>Ecdysozoa</taxon>
        <taxon>Arthropoda</taxon>
        <taxon>Chelicerata</taxon>
        <taxon>Arachnida</taxon>
        <taxon>Araneae</taxon>
        <taxon>Araneomorphae</taxon>
        <taxon>Entelegynae</taxon>
        <taxon>Araneoidea</taxon>
        <taxon>Araneidae</taxon>
        <taxon>Caerostris</taxon>
    </lineage>
</organism>
<reference evidence="2 3" key="1">
    <citation type="submission" date="2021-06" db="EMBL/GenBank/DDBJ databases">
        <title>Caerostris extrusa draft genome.</title>
        <authorList>
            <person name="Kono N."/>
            <person name="Arakawa K."/>
        </authorList>
    </citation>
    <scope>NUCLEOTIDE SEQUENCE [LARGE SCALE GENOMIC DNA]</scope>
</reference>
<evidence type="ECO:0000313" key="2">
    <source>
        <dbReference type="EMBL" id="GIY08363.1"/>
    </source>
</evidence>
<comment type="caution">
    <text evidence="2">The sequence shown here is derived from an EMBL/GenBank/DDBJ whole genome shotgun (WGS) entry which is preliminary data.</text>
</comment>
<feature type="non-terminal residue" evidence="2">
    <location>
        <position position="1"/>
    </location>
</feature>
<feature type="compositionally biased region" description="Low complexity" evidence="1">
    <location>
        <begin position="1"/>
        <end position="22"/>
    </location>
</feature>
<gene>
    <name evidence="2" type="ORF">CEXT_252321</name>
</gene>
<accession>A0AAV4QE93</accession>
<dbReference type="AlphaFoldDB" id="A0AAV4QE93"/>
<feature type="region of interest" description="Disordered" evidence="1">
    <location>
        <begin position="1"/>
        <end position="28"/>
    </location>
</feature>
<keyword evidence="3" id="KW-1185">Reference proteome</keyword>
<evidence type="ECO:0000256" key="1">
    <source>
        <dbReference type="SAM" id="MobiDB-lite"/>
    </source>
</evidence>
<protein>
    <submittedName>
        <fullName evidence="2">Uncharacterized protein</fullName>
    </submittedName>
</protein>